<reference evidence="11" key="1">
    <citation type="journal article" date="2014" name="Genome Announc.">
        <title>Draft Genome Sequences of Three Alkaliphilic Bacillus Strains, Bacillus wakoensis JCM 9140T, Bacillus akibai JCM 9157T, and Bacillus hemicellulosilyticus JCM 9152T.</title>
        <authorList>
            <person name="Yuki M."/>
            <person name="Oshima K."/>
            <person name="Suda W."/>
            <person name="Oshida Y."/>
            <person name="Kitamura K."/>
            <person name="Iida T."/>
            <person name="Hattori M."/>
            <person name="Ohkuma M."/>
        </authorList>
    </citation>
    <scope>NUCLEOTIDE SEQUENCE [LARGE SCALE GENOMIC DNA]</scope>
    <source>
        <strain evidence="11">JCM 9140</strain>
    </source>
</reference>
<evidence type="ECO:0000256" key="8">
    <source>
        <dbReference type="ARBA" id="ARBA00048478"/>
    </source>
</evidence>
<name>W4PZD5_9BACI</name>
<feature type="domain" description="Cytidylate kinase" evidence="10">
    <location>
        <begin position="7"/>
        <end position="220"/>
    </location>
</feature>
<sequence>MDKKMNIAIDGPAGAGKSTVAKLVAEQLEFLYIDTGAMYRTLTLAALREEISLEDEDVLTELLSRTTIHLEHEKKGVRVFLNSEDVTEEIRTNHITANVSQVSSHEGVRIEMVERQRKLAEKGQAVLDGRDIGTYVLPDAKVKVFLTASVEERARRRYEEQVEKGMSVNLEKLKQEIAHRDQLDSTRTFAPLRKADDAVEIDSTTLTIPDVAKAIIELAKERAK</sequence>
<dbReference type="Pfam" id="PF02224">
    <property type="entry name" value="Cytidylate_kin"/>
    <property type="match status" value="1"/>
</dbReference>
<keyword evidence="5 9" id="KW-0418">Kinase</keyword>
<evidence type="ECO:0000256" key="2">
    <source>
        <dbReference type="ARBA" id="ARBA00022490"/>
    </source>
</evidence>
<dbReference type="PANTHER" id="PTHR21299">
    <property type="entry name" value="CYTIDYLATE KINASE/PANTOATE-BETA-ALANINE LIGASE"/>
    <property type="match status" value="1"/>
</dbReference>
<keyword evidence="4 9" id="KW-0547">Nucleotide-binding</keyword>
<evidence type="ECO:0000256" key="3">
    <source>
        <dbReference type="ARBA" id="ARBA00022679"/>
    </source>
</evidence>
<dbReference type="PANTHER" id="PTHR21299:SF2">
    <property type="entry name" value="CYTIDYLATE KINASE"/>
    <property type="match status" value="1"/>
</dbReference>
<feature type="binding site" evidence="9">
    <location>
        <begin position="11"/>
        <end position="19"/>
    </location>
    <ligand>
        <name>ATP</name>
        <dbReference type="ChEBI" id="CHEBI:30616"/>
    </ligand>
</feature>
<proteinExistence type="inferred from homology"/>
<dbReference type="Proteomes" id="UP000018890">
    <property type="component" value="Unassembled WGS sequence"/>
</dbReference>
<evidence type="ECO:0000256" key="5">
    <source>
        <dbReference type="ARBA" id="ARBA00022777"/>
    </source>
</evidence>
<keyword evidence="12" id="KW-1185">Reference proteome</keyword>
<dbReference type="InterPro" id="IPR003136">
    <property type="entry name" value="Cytidylate_kin"/>
</dbReference>
<dbReference type="NCBIfam" id="TIGR00017">
    <property type="entry name" value="cmk"/>
    <property type="match status" value="1"/>
</dbReference>
<comment type="catalytic activity">
    <reaction evidence="7 9">
        <text>dCMP + ATP = dCDP + ADP</text>
        <dbReference type="Rhea" id="RHEA:25094"/>
        <dbReference type="ChEBI" id="CHEBI:30616"/>
        <dbReference type="ChEBI" id="CHEBI:57566"/>
        <dbReference type="ChEBI" id="CHEBI:58593"/>
        <dbReference type="ChEBI" id="CHEBI:456216"/>
        <dbReference type="EC" id="2.7.4.25"/>
    </reaction>
</comment>
<dbReference type="EC" id="2.7.4.25" evidence="9"/>
<dbReference type="GO" id="GO:0005524">
    <property type="term" value="F:ATP binding"/>
    <property type="evidence" value="ECO:0007669"/>
    <property type="project" value="UniProtKB-UniRule"/>
</dbReference>
<comment type="similarity">
    <text evidence="1 9">Belongs to the cytidylate kinase family. Type 1 subfamily.</text>
</comment>
<dbReference type="HAMAP" id="MF_00238">
    <property type="entry name" value="Cytidyl_kinase_type1"/>
    <property type="match status" value="1"/>
</dbReference>
<comment type="caution">
    <text evidence="11">The sequence shown here is derived from an EMBL/GenBank/DDBJ whole genome shotgun (WGS) entry which is preliminary data.</text>
</comment>
<dbReference type="STRING" id="1236970.JCM9140_1074"/>
<keyword evidence="3 9" id="KW-0808">Transferase</keyword>
<dbReference type="GO" id="GO:0005829">
    <property type="term" value="C:cytosol"/>
    <property type="evidence" value="ECO:0007669"/>
    <property type="project" value="TreeGrafter"/>
</dbReference>
<dbReference type="GO" id="GO:0006220">
    <property type="term" value="P:pyrimidine nucleotide metabolic process"/>
    <property type="evidence" value="ECO:0007669"/>
    <property type="project" value="UniProtKB-UniRule"/>
</dbReference>
<keyword evidence="6 9" id="KW-0067">ATP-binding</keyword>
<accession>W4PZD5</accession>
<comment type="subcellular location">
    <subcellularLocation>
        <location evidence="9">Cytoplasm</location>
    </subcellularLocation>
</comment>
<evidence type="ECO:0000256" key="7">
    <source>
        <dbReference type="ARBA" id="ARBA00047615"/>
    </source>
</evidence>
<evidence type="ECO:0000256" key="6">
    <source>
        <dbReference type="ARBA" id="ARBA00022840"/>
    </source>
</evidence>
<evidence type="ECO:0000313" key="12">
    <source>
        <dbReference type="Proteomes" id="UP000018890"/>
    </source>
</evidence>
<comment type="catalytic activity">
    <reaction evidence="8 9">
        <text>CMP + ATP = CDP + ADP</text>
        <dbReference type="Rhea" id="RHEA:11600"/>
        <dbReference type="ChEBI" id="CHEBI:30616"/>
        <dbReference type="ChEBI" id="CHEBI:58069"/>
        <dbReference type="ChEBI" id="CHEBI:60377"/>
        <dbReference type="ChEBI" id="CHEBI:456216"/>
        <dbReference type="EC" id="2.7.4.25"/>
    </reaction>
</comment>
<dbReference type="CDD" id="cd02020">
    <property type="entry name" value="CMPK"/>
    <property type="match status" value="1"/>
</dbReference>
<evidence type="ECO:0000313" key="11">
    <source>
        <dbReference type="EMBL" id="GAE25102.1"/>
    </source>
</evidence>
<gene>
    <name evidence="9" type="primary">cmk</name>
    <name evidence="11" type="ORF">JCM9140_1074</name>
</gene>
<dbReference type="GO" id="GO:0036431">
    <property type="term" value="F:dCMP kinase activity"/>
    <property type="evidence" value="ECO:0007669"/>
    <property type="project" value="InterPro"/>
</dbReference>
<dbReference type="GO" id="GO:0015949">
    <property type="term" value="P:nucleobase-containing small molecule interconversion"/>
    <property type="evidence" value="ECO:0007669"/>
    <property type="project" value="TreeGrafter"/>
</dbReference>
<organism evidence="11 12">
    <name type="scientific">Halalkalibacter wakoensis JCM 9140</name>
    <dbReference type="NCBI Taxonomy" id="1236970"/>
    <lineage>
        <taxon>Bacteria</taxon>
        <taxon>Bacillati</taxon>
        <taxon>Bacillota</taxon>
        <taxon>Bacilli</taxon>
        <taxon>Bacillales</taxon>
        <taxon>Bacillaceae</taxon>
        <taxon>Halalkalibacter</taxon>
    </lineage>
</organism>
<dbReference type="InterPro" id="IPR027417">
    <property type="entry name" value="P-loop_NTPase"/>
</dbReference>
<dbReference type="Gene3D" id="3.40.50.300">
    <property type="entry name" value="P-loop containing nucleotide triphosphate hydrolases"/>
    <property type="match status" value="1"/>
</dbReference>
<dbReference type="EMBL" id="BAUT01000006">
    <property type="protein sequence ID" value="GAE25102.1"/>
    <property type="molecule type" value="Genomic_DNA"/>
</dbReference>
<protein>
    <recommendedName>
        <fullName evidence="9">Cytidylate kinase</fullName>
        <shortName evidence="9">CK</shortName>
        <ecNumber evidence="9">2.7.4.25</ecNumber>
    </recommendedName>
    <alternativeName>
        <fullName evidence="9">Cytidine monophosphate kinase</fullName>
        <shortName evidence="9">CMP kinase</shortName>
    </alternativeName>
</protein>
<dbReference type="SUPFAM" id="SSF52540">
    <property type="entry name" value="P-loop containing nucleoside triphosphate hydrolases"/>
    <property type="match status" value="1"/>
</dbReference>
<evidence type="ECO:0000259" key="10">
    <source>
        <dbReference type="Pfam" id="PF02224"/>
    </source>
</evidence>
<evidence type="ECO:0000256" key="1">
    <source>
        <dbReference type="ARBA" id="ARBA00009427"/>
    </source>
</evidence>
<dbReference type="AlphaFoldDB" id="W4PZD5"/>
<dbReference type="InterPro" id="IPR011994">
    <property type="entry name" value="Cytidylate_kinase_dom"/>
</dbReference>
<dbReference type="RefSeq" id="WP_034743018.1">
    <property type="nucleotide sequence ID" value="NZ_BAUT01000006.1"/>
</dbReference>
<dbReference type="OrthoDB" id="9807434at2"/>
<keyword evidence="2 9" id="KW-0963">Cytoplasm</keyword>
<dbReference type="GO" id="GO:0036430">
    <property type="term" value="F:CMP kinase activity"/>
    <property type="evidence" value="ECO:0007669"/>
    <property type="project" value="RHEA"/>
</dbReference>
<evidence type="ECO:0000256" key="9">
    <source>
        <dbReference type="HAMAP-Rule" id="MF_00238"/>
    </source>
</evidence>
<evidence type="ECO:0000256" key="4">
    <source>
        <dbReference type="ARBA" id="ARBA00022741"/>
    </source>
</evidence>